<name>A0A2M9D1H5_9MICO</name>
<dbReference type="Gene3D" id="3.40.50.1000">
    <property type="entry name" value="HAD superfamily/HAD-like"/>
    <property type="match status" value="1"/>
</dbReference>
<gene>
    <name evidence="1" type="ORF">CLV85_2509</name>
</gene>
<dbReference type="PANTHER" id="PTHR43611:SF3">
    <property type="entry name" value="FLAVIN MONONUCLEOTIDE HYDROLASE 1, CHLOROPLATIC"/>
    <property type="match status" value="1"/>
</dbReference>
<sequence length="204" mass="22572">MTLLFIFDMDDVLYDYDWRARMAAMSELTGLSFLELRRRWWHDDGEFGAEAGLYATGEEYLAAFEEAIGQRVDLTSWLEIRAAAMTPWPDSLAAARRAAELGQATLLTNNGALLGDHLAAVAPELVEIFGDHLRTSSHYRARKPNPIVFERALEAYGVAPENAFFADDMPENVAAAQSLGITGHEFRTCAGMHAAIEEFAAART</sequence>
<organism evidence="1 2">
    <name type="scientific">Salinibacterium amurskyense</name>
    <dbReference type="NCBI Taxonomy" id="205941"/>
    <lineage>
        <taxon>Bacteria</taxon>
        <taxon>Bacillati</taxon>
        <taxon>Actinomycetota</taxon>
        <taxon>Actinomycetes</taxon>
        <taxon>Micrococcales</taxon>
        <taxon>Microbacteriaceae</taxon>
        <taxon>Salinibacterium</taxon>
    </lineage>
</organism>
<comment type="caution">
    <text evidence="1">The sequence shown here is derived from an EMBL/GenBank/DDBJ whole genome shotgun (WGS) entry which is preliminary data.</text>
</comment>
<dbReference type="EMBL" id="PGFH01000003">
    <property type="protein sequence ID" value="PJJ78054.1"/>
    <property type="molecule type" value="Genomic_DNA"/>
</dbReference>
<dbReference type="PANTHER" id="PTHR43611">
    <property type="entry name" value="ALPHA-D-GLUCOSE 1-PHOSPHATE PHOSPHATASE"/>
    <property type="match status" value="1"/>
</dbReference>
<dbReference type="InterPro" id="IPR036412">
    <property type="entry name" value="HAD-like_sf"/>
</dbReference>
<dbReference type="AlphaFoldDB" id="A0A2M9D1H5"/>
<proteinExistence type="predicted"/>
<reference evidence="1 2" key="1">
    <citation type="submission" date="2017-11" db="EMBL/GenBank/DDBJ databases">
        <title>Genomic Encyclopedia of Archaeal and Bacterial Type Strains, Phase II (KMG-II): From Individual Species to Whole Genera.</title>
        <authorList>
            <person name="Goeker M."/>
        </authorList>
    </citation>
    <scope>NUCLEOTIDE SEQUENCE [LARGE SCALE GENOMIC DNA]</scope>
    <source>
        <strain evidence="1 2">DSM 16400</strain>
    </source>
</reference>
<evidence type="ECO:0000313" key="1">
    <source>
        <dbReference type="EMBL" id="PJJ78054.1"/>
    </source>
</evidence>
<dbReference type="RefSeq" id="WP_100389967.1">
    <property type="nucleotide sequence ID" value="NZ_BMZU01000001.1"/>
</dbReference>
<dbReference type="NCBIfam" id="TIGR01509">
    <property type="entry name" value="HAD-SF-IA-v3"/>
    <property type="match status" value="1"/>
</dbReference>
<dbReference type="InterPro" id="IPR006439">
    <property type="entry name" value="HAD-SF_hydro_IA"/>
</dbReference>
<keyword evidence="2" id="KW-1185">Reference proteome</keyword>
<dbReference type="GO" id="GO:0016787">
    <property type="term" value="F:hydrolase activity"/>
    <property type="evidence" value="ECO:0007669"/>
    <property type="project" value="UniProtKB-KW"/>
</dbReference>
<dbReference type="InterPro" id="IPR023214">
    <property type="entry name" value="HAD_sf"/>
</dbReference>
<dbReference type="InterPro" id="IPR023198">
    <property type="entry name" value="PGP-like_dom2"/>
</dbReference>
<dbReference type="Gene3D" id="1.10.150.240">
    <property type="entry name" value="Putative phosphatase, domain 2"/>
    <property type="match status" value="1"/>
</dbReference>
<dbReference type="Proteomes" id="UP000231742">
    <property type="component" value="Unassembled WGS sequence"/>
</dbReference>
<keyword evidence="1" id="KW-0378">Hydrolase</keyword>
<dbReference type="SFLD" id="SFLDS00003">
    <property type="entry name" value="Haloacid_Dehalogenase"/>
    <property type="match status" value="1"/>
</dbReference>
<dbReference type="Pfam" id="PF00702">
    <property type="entry name" value="Hydrolase"/>
    <property type="match status" value="1"/>
</dbReference>
<evidence type="ECO:0000313" key="2">
    <source>
        <dbReference type="Proteomes" id="UP000231742"/>
    </source>
</evidence>
<dbReference type="SFLD" id="SFLDG01129">
    <property type="entry name" value="C1.5:_HAD__Beta-PGM__Phosphata"/>
    <property type="match status" value="1"/>
</dbReference>
<dbReference type="OrthoDB" id="9797415at2"/>
<protein>
    <submittedName>
        <fullName evidence="1">Putative hydrolase of the HAD superfamily</fullName>
    </submittedName>
</protein>
<dbReference type="SUPFAM" id="SSF56784">
    <property type="entry name" value="HAD-like"/>
    <property type="match status" value="1"/>
</dbReference>
<accession>A0A2M9D1H5</accession>